<organism evidence="6 7">
    <name type="scientific">Coemansia interrupta</name>
    <dbReference type="NCBI Taxonomy" id="1126814"/>
    <lineage>
        <taxon>Eukaryota</taxon>
        <taxon>Fungi</taxon>
        <taxon>Fungi incertae sedis</taxon>
        <taxon>Zoopagomycota</taxon>
        <taxon>Kickxellomycotina</taxon>
        <taxon>Kickxellomycetes</taxon>
        <taxon>Kickxellales</taxon>
        <taxon>Kickxellaceae</taxon>
        <taxon>Coemansia</taxon>
    </lineage>
</organism>
<feature type="repeat" description="WD" evidence="3">
    <location>
        <begin position="318"/>
        <end position="359"/>
    </location>
</feature>
<dbReference type="PANTHER" id="PTHR22847:SF637">
    <property type="entry name" value="WD REPEAT DOMAIN 5B"/>
    <property type="match status" value="1"/>
</dbReference>
<evidence type="ECO:0000313" key="7">
    <source>
        <dbReference type="Proteomes" id="UP001140172"/>
    </source>
</evidence>
<dbReference type="Pfam" id="PF25175">
    <property type="entry name" value="Beta-prop_WDR5"/>
    <property type="match status" value="1"/>
</dbReference>
<gene>
    <name evidence="6" type="primary">WDR5</name>
    <name evidence="6" type="ORF">GGI15_001877</name>
</gene>
<dbReference type="InterPro" id="IPR001680">
    <property type="entry name" value="WD40_rpt"/>
</dbReference>
<evidence type="ECO:0000259" key="5">
    <source>
        <dbReference type="Pfam" id="PF25175"/>
    </source>
</evidence>
<dbReference type="InterPro" id="IPR015943">
    <property type="entry name" value="WD40/YVTN_repeat-like_dom_sf"/>
</dbReference>
<dbReference type="InterPro" id="IPR019775">
    <property type="entry name" value="WD40_repeat_CS"/>
</dbReference>
<dbReference type="SUPFAM" id="SSF50978">
    <property type="entry name" value="WD40 repeat-like"/>
    <property type="match status" value="1"/>
</dbReference>
<feature type="region of interest" description="Disordered" evidence="4">
    <location>
        <begin position="1"/>
        <end position="225"/>
    </location>
</feature>
<dbReference type="AlphaFoldDB" id="A0A9W8LMT5"/>
<sequence>MSDANTPDASPHPETAEATRQKRSHADNTQHSAEDTSKRARALDGSSSEESASESENDFEPLRIGGGKMGSGKSHAGTAVHRSSAGKTVGAGKRYSAPPSRNSPAGSSEDEDSNSDESSEDEAPPQPQFPRGGGKGGGKMFSSKMLARKALANSRHNSESESGSDSEADDGSGDTPARPDAASAAGTTAANGHSRPLAAAPVSQPQPSTPATPAAPPQQPPASEKPDYVLKYSLVGHREGVSAVKFSPDGEWLASSSADFTAKLWNAYNGRYDKTLEGHTAGLSDIAWSSDSRFLATASDDKTVRIWDRASGRTLKVLRGHTNYVFCVCYNPKATLLASGSFDETVRIWDVQSGKCIRTLPAHSDPVTAVHFNRDGTMIVTCSYDGLIRIWDITTGQCLKTIVNDNNPQVAFAKFSPNSKYILAATQDSTLRLWNYHTGKCLKVYRGHRNEGYCCFGTFSVTGGKWIVSGSEDNCVYLWNLQNREIVQKLEGHTDVVLCVDCHPLKNIIASGSLKKDKSVKIWKTIQLTLDAAHLAHVISQLAFDTHSWAAVRTLGVRILGDEHTAVDQNTAALAQCMAQNMRSVTCLELTAHSGNGMARVLGNTLVDAYSEQLRVLRSTVGLQYGRQGMLPRLECLSITMDAHEQAVPRVDAQRLRHLALRNVALPPPWHRLADGRFARLRHLELEFCHHPLDMAAKPEPSLVSNGLSFPALERLWLDGYSSDKMFGSDGSFGVLPAHLHEVRLFGNIRGLRVLSESNVASTEQLHVSVDSKVAGDDEDGFYHSTNRMFGTNGVRSTNSTLVLFDIGFVLDPTRIAWNNLVSLSVLFTVKYSVIHTLLQRLPSLRHLTSFVFDQKELPADPESAELSIAPLETCLQMPQNFRYMFRRCA</sequence>
<feature type="repeat" description="WD" evidence="3">
    <location>
        <begin position="360"/>
        <end position="401"/>
    </location>
</feature>
<dbReference type="Gene3D" id="2.130.10.10">
    <property type="entry name" value="YVTN repeat-like/Quinoprotein amine dehydrogenase"/>
    <property type="match status" value="1"/>
</dbReference>
<dbReference type="GO" id="GO:0042393">
    <property type="term" value="F:histone binding"/>
    <property type="evidence" value="ECO:0007669"/>
    <property type="project" value="TreeGrafter"/>
</dbReference>
<feature type="repeat" description="WD" evidence="3">
    <location>
        <begin position="276"/>
        <end position="317"/>
    </location>
</feature>
<comment type="caution">
    <text evidence="6">The sequence shown here is derived from an EMBL/GenBank/DDBJ whole genome shotgun (WGS) entry which is preliminary data.</text>
</comment>
<dbReference type="GO" id="GO:0048188">
    <property type="term" value="C:Set1C/COMPASS complex"/>
    <property type="evidence" value="ECO:0007669"/>
    <property type="project" value="TreeGrafter"/>
</dbReference>
<evidence type="ECO:0000256" key="4">
    <source>
        <dbReference type="SAM" id="MobiDB-lite"/>
    </source>
</evidence>
<feature type="compositionally biased region" description="Pro residues" evidence="4">
    <location>
        <begin position="207"/>
        <end position="220"/>
    </location>
</feature>
<keyword evidence="2" id="KW-0677">Repeat</keyword>
<feature type="compositionally biased region" description="Acidic residues" evidence="4">
    <location>
        <begin position="162"/>
        <end position="172"/>
    </location>
</feature>
<evidence type="ECO:0000256" key="3">
    <source>
        <dbReference type="PROSITE-ProRule" id="PRU00221"/>
    </source>
</evidence>
<dbReference type="InterPro" id="IPR036322">
    <property type="entry name" value="WD40_repeat_dom_sf"/>
</dbReference>
<dbReference type="PROSITE" id="PS50294">
    <property type="entry name" value="WD_REPEATS_REGION"/>
    <property type="match status" value="5"/>
</dbReference>
<dbReference type="FunFam" id="2.130.10.10:FF:000228">
    <property type="entry name" value="COMPASS-like H3K4 histone methylase component WDR5A"/>
    <property type="match status" value="1"/>
</dbReference>
<dbReference type="CDD" id="cd00200">
    <property type="entry name" value="WD40"/>
    <property type="match status" value="1"/>
</dbReference>
<name>A0A9W8LMT5_9FUNG</name>
<accession>A0A9W8LMT5</accession>
<evidence type="ECO:0000256" key="2">
    <source>
        <dbReference type="ARBA" id="ARBA00022737"/>
    </source>
</evidence>
<evidence type="ECO:0000313" key="6">
    <source>
        <dbReference type="EMBL" id="KAJ2785568.1"/>
    </source>
</evidence>
<evidence type="ECO:0000256" key="1">
    <source>
        <dbReference type="ARBA" id="ARBA00022574"/>
    </source>
</evidence>
<proteinExistence type="predicted"/>
<keyword evidence="1 3" id="KW-0853">WD repeat</keyword>
<keyword evidence="7" id="KW-1185">Reference proteome</keyword>
<dbReference type="Proteomes" id="UP001140172">
    <property type="component" value="Unassembled WGS sequence"/>
</dbReference>
<feature type="domain" description="WDR5-like beta-propeller" evidence="5">
    <location>
        <begin position="234"/>
        <end position="524"/>
    </location>
</feature>
<feature type="compositionally biased region" description="Acidic residues" evidence="4">
    <location>
        <begin position="108"/>
        <end position="123"/>
    </location>
</feature>
<dbReference type="PRINTS" id="PR00320">
    <property type="entry name" value="GPROTEINBRPT"/>
</dbReference>
<dbReference type="InterPro" id="IPR020472">
    <property type="entry name" value="WD40_PAC1"/>
</dbReference>
<dbReference type="EMBL" id="JANBUM010000085">
    <property type="protein sequence ID" value="KAJ2785568.1"/>
    <property type="molecule type" value="Genomic_DNA"/>
</dbReference>
<feature type="compositionally biased region" description="Low complexity" evidence="4">
    <location>
        <begin position="173"/>
        <end position="190"/>
    </location>
</feature>
<protein>
    <submittedName>
        <fullName evidence="6">WD repeat-containing protein 5</fullName>
    </submittedName>
</protein>
<dbReference type="OrthoDB" id="674604at2759"/>
<feature type="repeat" description="WD" evidence="3">
    <location>
        <begin position="403"/>
        <end position="444"/>
    </location>
</feature>
<feature type="repeat" description="WD" evidence="3">
    <location>
        <begin position="234"/>
        <end position="275"/>
    </location>
</feature>
<dbReference type="PROSITE" id="PS00678">
    <property type="entry name" value="WD_REPEATS_1"/>
    <property type="match status" value="2"/>
</dbReference>
<dbReference type="PANTHER" id="PTHR22847">
    <property type="entry name" value="WD40 REPEAT PROTEIN"/>
    <property type="match status" value="1"/>
</dbReference>
<reference evidence="6" key="1">
    <citation type="submission" date="2022-07" db="EMBL/GenBank/DDBJ databases">
        <title>Phylogenomic reconstructions and comparative analyses of Kickxellomycotina fungi.</title>
        <authorList>
            <person name="Reynolds N.K."/>
            <person name="Stajich J.E."/>
            <person name="Barry K."/>
            <person name="Grigoriev I.V."/>
            <person name="Crous P."/>
            <person name="Smith M.E."/>
        </authorList>
    </citation>
    <scope>NUCLEOTIDE SEQUENCE</scope>
    <source>
        <strain evidence="6">BCRC 34489</strain>
    </source>
</reference>
<feature type="compositionally biased region" description="Basic and acidic residues" evidence="4">
    <location>
        <begin position="14"/>
        <end position="42"/>
    </location>
</feature>
<dbReference type="PROSITE" id="PS50082">
    <property type="entry name" value="WD_REPEATS_2"/>
    <property type="match status" value="6"/>
</dbReference>
<feature type="repeat" description="WD" evidence="3">
    <location>
        <begin position="464"/>
        <end position="489"/>
    </location>
</feature>
<dbReference type="SMART" id="SM00320">
    <property type="entry name" value="WD40"/>
    <property type="match status" value="7"/>
</dbReference>
<dbReference type="InterPro" id="IPR059122">
    <property type="entry name" value="Beta-prop_WDR5-like"/>
</dbReference>